<evidence type="ECO:0000259" key="8">
    <source>
        <dbReference type="PROSITE" id="PS50109"/>
    </source>
</evidence>
<dbReference type="PANTHER" id="PTHR10098">
    <property type="entry name" value="RAPSYN-RELATED"/>
    <property type="match status" value="1"/>
</dbReference>
<dbReference type="CDD" id="cd00075">
    <property type="entry name" value="HATPase"/>
    <property type="match status" value="1"/>
</dbReference>
<dbReference type="SUPFAM" id="SSF48452">
    <property type="entry name" value="TPR-like"/>
    <property type="match status" value="2"/>
</dbReference>
<dbReference type="PROSITE" id="PS50293">
    <property type="entry name" value="TPR_REGION"/>
    <property type="match status" value="1"/>
</dbReference>
<gene>
    <name evidence="9" type="ORF">M23134_08041</name>
</gene>
<reference evidence="9 10" key="1">
    <citation type="submission" date="2007-01" db="EMBL/GenBank/DDBJ databases">
        <authorList>
            <person name="Haygood M."/>
            <person name="Podell S."/>
            <person name="Anderson C."/>
            <person name="Hopkinson B."/>
            <person name="Roe K."/>
            <person name="Barbeau K."/>
            <person name="Gaasterland T."/>
            <person name="Ferriera S."/>
            <person name="Johnson J."/>
            <person name="Kravitz S."/>
            <person name="Beeson K."/>
            <person name="Sutton G."/>
            <person name="Rogers Y.-H."/>
            <person name="Friedman R."/>
            <person name="Frazier M."/>
            <person name="Venter J.C."/>
        </authorList>
    </citation>
    <scope>NUCLEOTIDE SEQUENCE [LARGE SCALE GENOMIC DNA]</scope>
    <source>
        <strain evidence="9 10">ATCC 23134</strain>
    </source>
</reference>
<dbReference type="InterPro" id="IPR003661">
    <property type="entry name" value="HisK_dim/P_dom"/>
</dbReference>
<evidence type="ECO:0000256" key="3">
    <source>
        <dbReference type="ARBA" id="ARBA00022553"/>
    </source>
</evidence>
<dbReference type="Pfam" id="PF02518">
    <property type="entry name" value="HATPase_c"/>
    <property type="match status" value="1"/>
</dbReference>
<dbReference type="GO" id="GO:0000155">
    <property type="term" value="F:phosphorelay sensor kinase activity"/>
    <property type="evidence" value="ECO:0007669"/>
    <property type="project" value="InterPro"/>
</dbReference>
<evidence type="ECO:0000256" key="6">
    <source>
        <dbReference type="PROSITE-ProRule" id="PRU00339"/>
    </source>
</evidence>
<keyword evidence="7" id="KW-0472">Membrane</keyword>
<keyword evidence="6" id="KW-0802">TPR repeat</keyword>
<dbReference type="CDD" id="cd00082">
    <property type="entry name" value="HisKA"/>
    <property type="match status" value="1"/>
</dbReference>
<dbReference type="SMART" id="SM00028">
    <property type="entry name" value="TPR"/>
    <property type="match status" value="10"/>
</dbReference>
<keyword evidence="4" id="KW-0808">Transferase</keyword>
<dbReference type="Pfam" id="PF00512">
    <property type="entry name" value="HisKA"/>
    <property type="match status" value="1"/>
</dbReference>
<dbReference type="PROSITE" id="PS50005">
    <property type="entry name" value="TPR"/>
    <property type="match status" value="8"/>
</dbReference>
<feature type="domain" description="Histidine kinase" evidence="8">
    <location>
        <begin position="601"/>
        <end position="811"/>
    </location>
</feature>
<evidence type="ECO:0000256" key="4">
    <source>
        <dbReference type="ARBA" id="ARBA00022679"/>
    </source>
</evidence>
<dbReference type="PROSITE" id="PS50109">
    <property type="entry name" value="HIS_KIN"/>
    <property type="match status" value="1"/>
</dbReference>
<dbReference type="SMART" id="SM00388">
    <property type="entry name" value="HisKA"/>
    <property type="match status" value="1"/>
</dbReference>
<proteinExistence type="predicted"/>
<protein>
    <recommendedName>
        <fullName evidence="2">histidine kinase</fullName>
        <ecNumber evidence="2">2.7.13.3</ecNumber>
    </recommendedName>
</protein>
<dbReference type="AlphaFoldDB" id="A1ZGV0"/>
<dbReference type="SUPFAM" id="SSF55874">
    <property type="entry name" value="ATPase domain of HSP90 chaperone/DNA topoisomerase II/histidine kinase"/>
    <property type="match status" value="1"/>
</dbReference>
<dbReference type="InterPro" id="IPR003594">
    <property type="entry name" value="HATPase_dom"/>
</dbReference>
<dbReference type="InterPro" id="IPR011990">
    <property type="entry name" value="TPR-like_helical_dom_sf"/>
</dbReference>
<dbReference type="InterPro" id="IPR036890">
    <property type="entry name" value="HATPase_C_sf"/>
</dbReference>
<feature type="repeat" description="TPR" evidence="6">
    <location>
        <begin position="112"/>
        <end position="145"/>
    </location>
</feature>
<dbReference type="PRINTS" id="PR00344">
    <property type="entry name" value="BCTRLSENSOR"/>
</dbReference>
<comment type="caution">
    <text evidence="9">The sequence shown here is derived from an EMBL/GenBank/DDBJ whole genome shotgun (WGS) entry which is preliminary data.</text>
</comment>
<evidence type="ECO:0000313" key="9">
    <source>
        <dbReference type="EMBL" id="EAY30219.1"/>
    </source>
</evidence>
<keyword evidence="7" id="KW-0812">Transmembrane</keyword>
<dbReference type="Gene3D" id="3.30.565.10">
    <property type="entry name" value="Histidine kinase-like ATPase, C-terminal domain"/>
    <property type="match status" value="1"/>
</dbReference>
<dbReference type="EMBL" id="AAWS01000007">
    <property type="protein sequence ID" value="EAY30219.1"/>
    <property type="molecule type" value="Genomic_DNA"/>
</dbReference>
<dbReference type="PANTHER" id="PTHR10098:SF108">
    <property type="entry name" value="TETRATRICOPEPTIDE REPEAT PROTEIN 28"/>
    <property type="match status" value="1"/>
</dbReference>
<evidence type="ECO:0000256" key="5">
    <source>
        <dbReference type="ARBA" id="ARBA00022777"/>
    </source>
</evidence>
<dbReference type="Gene3D" id="1.25.40.10">
    <property type="entry name" value="Tetratricopeptide repeat domain"/>
    <property type="match status" value="2"/>
</dbReference>
<feature type="transmembrane region" description="Helical" evidence="7">
    <location>
        <begin position="553"/>
        <end position="571"/>
    </location>
</feature>
<sequence length="903" mass="102492">MIIAQLSLQAQNKLKVDSLKEVLHANISDKQKADTYNRLAYQYRYADSSKVAFYTSEAIMLAKKANYGAAQADALYYLGWVTMIKGHYQEANRFYKNCMEVAKEARYAKGEANALNGAGVVYRMQSNYPQALKMYQKSLNIRQKTGDQSAVAESYNNIGFVYLCQSKHVQALRMYHKALSIYKQMGDLRGIGRSYVKVGEVHRILNEYPQALKMHQKALRAHKKSRNKQKIALSYIKIGDVYRAQGKYLKAFKVYQEALKLQEQIGDKVGMAWSYFKIGEVHRMQREYDQALKMHQKALKIREQIRIKRLTAWSYTKLGRIYDLQGEHFHALKMHQKALKIREQIGDQIDISWSYDEIGKIHRIRGEYVQALKMHQKALKIRKKLGAKTWEAKSYLLMGRVHLTQKKADSVKFYFEKALTLREAIGEPLAQDHVILGTAYCVLGNYKEAQHHLEKGIQMAKKTGRPETVRDGAEYLAKTYEGLGQIDKAYQHLKLFRQMADSLLNGATIRKVAQLEERYIAGKQQDSLSAVQASERKVLVAEINAQRANRRTALIGAGLLVILLLVLGLFYHSKQRGNQMLVATNAQLVELDRFKQQMLGMIVHDLKNPLNSIIGLSEEQTNPQFFTAINRSGKRMYHLIMNILDVQKMEEHRLKIEQKTILAESIINAALAQVNYIIQEKGLKLKVGRLTGFFVNVDADLMERVVVNLLTNATKYTPVGGTITIDIVPDAPAGFCKIQISDTGVGIAPEHLDKIFDKYQQAFAKKSGQMRSTGLGLAFCKLATEAHGGNLEVTSVQGKGATFGFTVPLSEHQPTSLSEKPQAEVTDDPINVLTFTKKEKEILQSILPQLVQCKLYEISKIGKILDTLPTDVDENIKDWVSALKDTIYAHDTTRFQELLEIVQ</sequence>
<keyword evidence="7" id="KW-1133">Transmembrane helix</keyword>
<dbReference type="Gene3D" id="1.10.287.130">
    <property type="match status" value="1"/>
</dbReference>
<evidence type="ECO:0000256" key="1">
    <source>
        <dbReference type="ARBA" id="ARBA00000085"/>
    </source>
</evidence>
<dbReference type="InterPro" id="IPR004358">
    <property type="entry name" value="Sig_transdc_His_kin-like_C"/>
</dbReference>
<dbReference type="eggNOG" id="COG0457">
    <property type="taxonomic scope" value="Bacteria"/>
</dbReference>
<dbReference type="InterPro" id="IPR019734">
    <property type="entry name" value="TPR_rpt"/>
</dbReference>
<keyword evidence="5" id="KW-0418">Kinase</keyword>
<organism evidence="9 10">
    <name type="scientific">Microscilla marina ATCC 23134</name>
    <dbReference type="NCBI Taxonomy" id="313606"/>
    <lineage>
        <taxon>Bacteria</taxon>
        <taxon>Pseudomonadati</taxon>
        <taxon>Bacteroidota</taxon>
        <taxon>Cytophagia</taxon>
        <taxon>Cytophagales</taxon>
        <taxon>Microscillaceae</taxon>
        <taxon>Microscilla</taxon>
    </lineage>
</organism>
<keyword evidence="3" id="KW-0597">Phosphoprotein</keyword>
<feature type="repeat" description="TPR" evidence="6">
    <location>
        <begin position="430"/>
        <end position="463"/>
    </location>
</feature>
<feature type="repeat" description="TPR" evidence="6">
    <location>
        <begin position="232"/>
        <end position="265"/>
    </location>
</feature>
<dbReference type="Pfam" id="PF13374">
    <property type="entry name" value="TPR_10"/>
    <property type="match status" value="1"/>
</dbReference>
<comment type="catalytic activity">
    <reaction evidence="1">
        <text>ATP + protein L-histidine = ADP + protein N-phospho-L-histidine.</text>
        <dbReference type="EC" id="2.7.13.3"/>
    </reaction>
</comment>
<feature type="repeat" description="TPR" evidence="6">
    <location>
        <begin position="312"/>
        <end position="345"/>
    </location>
</feature>
<keyword evidence="10" id="KW-1185">Reference proteome</keyword>
<feature type="repeat" description="TPR" evidence="6">
    <location>
        <begin position="152"/>
        <end position="185"/>
    </location>
</feature>
<dbReference type="Pfam" id="PF13424">
    <property type="entry name" value="TPR_12"/>
    <property type="match status" value="3"/>
</dbReference>
<accession>A1ZGV0</accession>
<dbReference type="SUPFAM" id="SSF47384">
    <property type="entry name" value="Homodimeric domain of signal transducing histidine kinase"/>
    <property type="match status" value="1"/>
</dbReference>
<dbReference type="SMART" id="SM00387">
    <property type="entry name" value="HATPase_c"/>
    <property type="match status" value="1"/>
</dbReference>
<dbReference type="Proteomes" id="UP000004095">
    <property type="component" value="Unassembled WGS sequence"/>
</dbReference>
<evidence type="ECO:0000256" key="7">
    <source>
        <dbReference type="SAM" id="Phobius"/>
    </source>
</evidence>
<evidence type="ECO:0000313" key="10">
    <source>
        <dbReference type="Proteomes" id="UP000004095"/>
    </source>
</evidence>
<feature type="repeat" description="TPR" evidence="6">
    <location>
        <begin position="352"/>
        <end position="385"/>
    </location>
</feature>
<dbReference type="InterPro" id="IPR036097">
    <property type="entry name" value="HisK_dim/P_sf"/>
</dbReference>
<feature type="repeat" description="TPR" evidence="6">
    <location>
        <begin position="272"/>
        <end position="305"/>
    </location>
</feature>
<dbReference type="eggNOG" id="COG2205">
    <property type="taxonomic scope" value="Bacteria"/>
</dbReference>
<feature type="repeat" description="TPR" evidence="6">
    <location>
        <begin position="192"/>
        <end position="225"/>
    </location>
</feature>
<name>A1ZGV0_MICM2</name>
<evidence type="ECO:0000256" key="2">
    <source>
        <dbReference type="ARBA" id="ARBA00012438"/>
    </source>
</evidence>
<dbReference type="FunFam" id="3.30.565.10:FF:000006">
    <property type="entry name" value="Sensor histidine kinase WalK"/>
    <property type="match status" value="1"/>
</dbReference>
<dbReference type="InterPro" id="IPR005467">
    <property type="entry name" value="His_kinase_dom"/>
</dbReference>
<dbReference type="EC" id="2.7.13.3" evidence="2"/>